<dbReference type="RefSeq" id="WP_115453258.1">
    <property type="nucleotide sequence ID" value="NZ_QNQT01000009.1"/>
</dbReference>
<dbReference type="EMBL" id="QNQT01000009">
    <property type="protein sequence ID" value="RDU35474.1"/>
    <property type="molecule type" value="Genomic_DNA"/>
</dbReference>
<comment type="caution">
    <text evidence="1">The sequence shown here is derived from an EMBL/GenBank/DDBJ whole genome shotgun (WGS) entry which is preliminary data.</text>
</comment>
<dbReference type="AlphaFoldDB" id="A0A3D8GLX8"/>
<evidence type="ECO:0000313" key="1">
    <source>
        <dbReference type="EMBL" id="RDU35474.1"/>
    </source>
</evidence>
<keyword evidence="2" id="KW-1185">Reference proteome</keyword>
<reference evidence="1 2" key="1">
    <citation type="submission" date="2018-07" db="EMBL/GenBank/DDBJ databases">
        <title>Bacillus sp. YLB-04 draft genome sequence.</title>
        <authorList>
            <person name="Yu L."/>
            <person name="Tang X."/>
        </authorList>
    </citation>
    <scope>NUCLEOTIDE SEQUENCE [LARGE SCALE GENOMIC DNA]</scope>
    <source>
        <strain evidence="1 2">YLB-04</strain>
    </source>
</reference>
<proteinExistence type="predicted"/>
<protein>
    <submittedName>
        <fullName evidence="1">Uncharacterized protein</fullName>
    </submittedName>
</protein>
<evidence type="ECO:0000313" key="2">
    <source>
        <dbReference type="Proteomes" id="UP000257144"/>
    </source>
</evidence>
<accession>A0A3D8GLX8</accession>
<dbReference type="Proteomes" id="UP000257144">
    <property type="component" value="Unassembled WGS sequence"/>
</dbReference>
<organism evidence="1 2">
    <name type="scientific">Neobacillus piezotolerans</name>
    <dbReference type="NCBI Taxonomy" id="2259171"/>
    <lineage>
        <taxon>Bacteria</taxon>
        <taxon>Bacillati</taxon>
        <taxon>Bacillota</taxon>
        <taxon>Bacilli</taxon>
        <taxon>Bacillales</taxon>
        <taxon>Bacillaceae</taxon>
        <taxon>Neobacillus</taxon>
    </lineage>
</organism>
<gene>
    <name evidence="1" type="ORF">DRW41_17185</name>
</gene>
<sequence>MNQNKIVGQVGQDINVLRELSSLKANLLTLASELIDGGGGMTNRQIAYDLLMQIDQLGDIERRQMVGSRGKSFRQLSNLCEQEEALEETKMAGSTL</sequence>
<name>A0A3D8GLX8_9BACI</name>